<evidence type="ECO:0000313" key="7">
    <source>
        <dbReference type="EMBL" id="MBB3185873.1"/>
    </source>
</evidence>
<dbReference type="EMBL" id="JACHYB010000001">
    <property type="protein sequence ID" value="MBB3185873.1"/>
    <property type="molecule type" value="Genomic_DNA"/>
</dbReference>
<comment type="caution">
    <text evidence="7">The sequence shown here is derived from an EMBL/GenBank/DDBJ whole genome shotgun (WGS) entry which is preliminary data.</text>
</comment>
<evidence type="ECO:0000256" key="3">
    <source>
        <dbReference type="ARBA" id="ARBA00022960"/>
    </source>
</evidence>
<dbReference type="Proteomes" id="UP000544222">
    <property type="component" value="Unassembled WGS sequence"/>
</dbReference>
<proteinExistence type="inferred from homology"/>
<accession>A0A7W5DNL9</accession>
<dbReference type="InterPro" id="IPR007221">
    <property type="entry name" value="MreC"/>
</dbReference>
<dbReference type="Gene3D" id="2.40.10.350">
    <property type="entry name" value="Rod shape-determining protein MreC, domain 2"/>
    <property type="match status" value="1"/>
</dbReference>
<evidence type="ECO:0000256" key="5">
    <source>
        <dbReference type="SAM" id="Phobius"/>
    </source>
</evidence>
<comment type="similarity">
    <text evidence="1">Belongs to the MreC family.</text>
</comment>
<dbReference type="InterPro" id="IPR042177">
    <property type="entry name" value="Cell/Rod_1"/>
</dbReference>
<gene>
    <name evidence="7" type="ORF">FHX64_000036</name>
</gene>
<keyword evidence="5" id="KW-0472">Membrane</keyword>
<organism evidence="7 8">
    <name type="scientific">Microbacter margulisiae</name>
    <dbReference type="NCBI Taxonomy" id="1350067"/>
    <lineage>
        <taxon>Bacteria</taxon>
        <taxon>Pseudomonadati</taxon>
        <taxon>Bacteroidota</taxon>
        <taxon>Bacteroidia</taxon>
        <taxon>Bacteroidales</taxon>
        <taxon>Porphyromonadaceae</taxon>
        <taxon>Microbacter</taxon>
    </lineage>
</organism>
<keyword evidence="5" id="KW-1133">Transmembrane helix</keyword>
<dbReference type="RefSeq" id="WP_183411828.1">
    <property type="nucleotide sequence ID" value="NZ_JACHYB010000001.1"/>
</dbReference>
<dbReference type="AlphaFoldDB" id="A0A7W5DNL9"/>
<name>A0A7W5DNL9_9PORP</name>
<dbReference type="PANTHER" id="PTHR34138">
    <property type="entry name" value="CELL SHAPE-DETERMINING PROTEIN MREC"/>
    <property type="match status" value="1"/>
</dbReference>
<feature type="transmembrane region" description="Helical" evidence="5">
    <location>
        <begin position="7"/>
        <end position="29"/>
    </location>
</feature>
<evidence type="ECO:0000256" key="2">
    <source>
        <dbReference type="ARBA" id="ARBA00013855"/>
    </source>
</evidence>
<keyword evidence="3" id="KW-0133">Cell shape</keyword>
<dbReference type="Pfam" id="PF04085">
    <property type="entry name" value="MreC"/>
    <property type="match status" value="1"/>
</dbReference>
<dbReference type="PANTHER" id="PTHR34138:SF1">
    <property type="entry name" value="CELL SHAPE-DETERMINING PROTEIN MREC"/>
    <property type="match status" value="1"/>
</dbReference>
<feature type="domain" description="Rod shape-determining protein MreC beta-barrel core" evidence="6">
    <location>
        <begin position="114"/>
        <end position="262"/>
    </location>
</feature>
<dbReference type="GO" id="GO:0005886">
    <property type="term" value="C:plasma membrane"/>
    <property type="evidence" value="ECO:0007669"/>
    <property type="project" value="TreeGrafter"/>
</dbReference>
<dbReference type="NCBIfam" id="NF010532">
    <property type="entry name" value="PRK13922.9-3"/>
    <property type="match status" value="1"/>
</dbReference>
<dbReference type="InterPro" id="IPR042175">
    <property type="entry name" value="Cell/Rod_MreC_2"/>
</dbReference>
<keyword evidence="5" id="KW-0812">Transmembrane</keyword>
<evidence type="ECO:0000256" key="1">
    <source>
        <dbReference type="ARBA" id="ARBA00009369"/>
    </source>
</evidence>
<evidence type="ECO:0000313" key="8">
    <source>
        <dbReference type="Proteomes" id="UP000544222"/>
    </source>
</evidence>
<dbReference type="GO" id="GO:0008360">
    <property type="term" value="P:regulation of cell shape"/>
    <property type="evidence" value="ECO:0007669"/>
    <property type="project" value="UniProtKB-KW"/>
</dbReference>
<protein>
    <recommendedName>
        <fullName evidence="2">Cell shape-determining protein MreC</fullName>
    </recommendedName>
    <alternativeName>
        <fullName evidence="4">Cell shape protein MreC</fullName>
    </alternativeName>
</protein>
<keyword evidence="8" id="KW-1185">Reference proteome</keyword>
<dbReference type="InterPro" id="IPR055342">
    <property type="entry name" value="MreC_beta-barrel_core"/>
</dbReference>
<dbReference type="NCBIfam" id="TIGR00219">
    <property type="entry name" value="mreC"/>
    <property type="match status" value="1"/>
</dbReference>
<dbReference type="Gene3D" id="2.40.10.340">
    <property type="entry name" value="Rod shape-determining protein MreC, domain 1"/>
    <property type="match status" value="1"/>
</dbReference>
<evidence type="ECO:0000256" key="4">
    <source>
        <dbReference type="ARBA" id="ARBA00032089"/>
    </source>
</evidence>
<evidence type="ECO:0000259" key="6">
    <source>
        <dbReference type="Pfam" id="PF04085"/>
    </source>
</evidence>
<sequence length="278" mass="30827">MEQLLRFLLRYGGTFVFVILEVFSLVIVVNQNSFQHASFLSSSNQVAASLLNAESGVTSYFGLEKTNRQLATENTLLLNRVALLQGRQEALKDSAHGLLQIAPDQSYHYVSAKVIGNSINRLRNYITLNKGRLDGIHPEMGVINSQGVVGIVTAVSDHYASVMSVLNSRMQLSCKVKRTNDFGRLIWDGTNSQYVQLLEVPRHADVRVGDTLITSGFSAIFPEGIPVGIVTKAQKPVTSSYYDITAKLFTDFGTLTYVNVLQYQNMEELQTVQEEGQQ</sequence>
<reference evidence="7 8" key="1">
    <citation type="submission" date="2020-08" db="EMBL/GenBank/DDBJ databases">
        <title>Genomic Encyclopedia of Type Strains, Phase IV (KMG-IV): sequencing the most valuable type-strain genomes for metagenomic binning, comparative biology and taxonomic classification.</title>
        <authorList>
            <person name="Goeker M."/>
        </authorList>
    </citation>
    <scope>NUCLEOTIDE SEQUENCE [LARGE SCALE GENOMIC DNA]</scope>
    <source>
        <strain evidence="7 8">DSM 27471</strain>
    </source>
</reference>